<evidence type="ECO:0008006" key="4">
    <source>
        <dbReference type="Google" id="ProtNLM"/>
    </source>
</evidence>
<dbReference type="Pfam" id="PF19119">
    <property type="entry name" value="DUF5803"/>
    <property type="match status" value="1"/>
</dbReference>
<keyword evidence="3" id="KW-1185">Reference proteome</keyword>
<evidence type="ECO:0000313" key="2">
    <source>
        <dbReference type="EMBL" id="MDV0445724.1"/>
    </source>
</evidence>
<evidence type="ECO:0000256" key="1">
    <source>
        <dbReference type="SAM" id="Phobius"/>
    </source>
</evidence>
<feature type="transmembrane region" description="Helical" evidence="1">
    <location>
        <begin position="243"/>
        <end position="263"/>
    </location>
</feature>
<evidence type="ECO:0000313" key="3">
    <source>
        <dbReference type="Proteomes" id="UP001272052"/>
    </source>
</evidence>
<keyword evidence="1" id="KW-1133">Transmembrane helix</keyword>
<dbReference type="PROSITE" id="PS51257">
    <property type="entry name" value="PROKAR_LIPOPROTEIN"/>
    <property type="match status" value="1"/>
</dbReference>
<dbReference type="Proteomes" id="UP001272052">
    <property type="component" value="Unassembled WGS sequence"/>
</dbReference>
<protein>
    <recommendedName>
        <fullName evidence="4">DUF3153 domain-containing protein</fullName>
    </recommendedName>
</protein>
<organism evidence="2 3">
    <name type="scientific">Methanimicrococcus hacksteinii</name>
    <dbReference type="NCBI Taxonomy" id="3028293"/>
    <lineage>
        <taxon>Archaea</taxon>
        <taxon>Methanobacteriati</taxon>
        <taxon>Methanobacteriota</taxon>
        <taxon>Stenosarchaea group</taxon>
        <taxon>Methanomicrobia</taxon>
        <taxon>Methanosarcinales</taxon>
        <taxon>Methanosarcinaceae</taxon>
        <taxon>Methanimicrococcus</taxon>
    </lineage>
</organism>
<dbReference type="EMBL" id="JAWDKC010000022">
    <property type="protein sequence ID" value="MDV0445724.1"/>
    <property type="molecule type" value="Genomic_DNA"/>
</dbReference>
<proteinExistence type="predicted"/>
<dbReference type="InterPro" id="IPR043826">
    <property type="entry name" value="DUF5803"/>
</dbReference>
<name>A0ABU3VQN0_9EURY</name>
<comment type="caution">
    <text evidence="2">The sequence shown here is derived from an EMBL/GenBank/DDBJ whole genome shotgun (WGS) entry which is preliminary data.</text>
</comment>
<keyword evidence="1" id="KW-0812">Transmembrane</keyword>
<gene>
    <name evidence="2" type="ORF">MmiAt1_13180</name>
</gene>
<reference evidence="2 3" key="1">
    <citation type="submission" date="2023-06" db="EMBL/GenBank/DDBJ databases">
        <title>Genome sequence of Methanimicrococcus sp. At1.</title>
        <authorList>
            <person name="Protasov E."/>
            <person name="Platt K."/>
            <person name="Poehlein A."/>
            <person name="Daniel R."/>
            <person name="Brune A."/>
        </authorList>
    </citation>
    <scope>NUCLEOTIDE SEQUENCE [LARGE SCALE GENOMIC DNA]</scope>
    <source>
        <strain evidence="2 3">At1</strain>
    </source>
</reference>
<keyword evidence="1" id="KW-0472">Membrane</keyword>
<sequence length="288" mass="31651">MKKGYFPFLLMFLILIAVSLSGCLTALTGEQNSAAEAEDIAGVLEIYELNVFIPTVKGAEKVVDSGTYFVSNTPATKVVLFVNNQNEISLLRDSGLLSFDAPVFEHIYFITAENTENTENTEDFSATPEGIKALIENPVLTDVSYTLKDAKNSPTLKLEENFTGVLVYTFIPQSGGTSVLINDKADAVQVILPEGMTTGNRIIGKASPNPDSAETDGEGRNVLKWNNPIGNISVKYYSEKAPLYLIIAFSALIAAIALVYLWYRYQIKKLHKITELIDDETSGFRKQN</sequence>
<accession>A0ABU3VQN0</accession>